<comment type="caution">
    <text evidence="2">The sequence shown here is derived from an EMBL/GenBank/DDBJ whole genome shotgun (WGS) entry which is preliminary data.</text>
</comment>
<dbReference type="Proteomes" id="UP001303473">
    <property type="component" value="Unassembled WGS sequence"/>
</dbReference>
<proteinExistence type="predicted"/>
<feature type="compositionally biased region" description="Low complexity" evidence="1">
    <location>
        <begin position="154"/>
        <end position="223"/>
    </location>
</feature>
<organism evidence="2 3">
    <name type="scientific">Diplogelasinospora grovesii</name>
    <dbReference type="NCBI Taxonomy" id="303347"/>
    <lineage>
        <taxon>Eukaryota</taxon>
        <taxon>Fungi</taxon>
        <taxon>Dikarya</taxon>
        <taxon>Ascomycota</taxon>
        <taxon>Pezizomycotina</taxon>
        <taxon>Sordariomycetes</taxon>
        <taxon>Sordariomycetidae</taxon>
        <taxon>Sordariales</taxon>
        <taxon>Diplogelasinosporaceae</taxon>
        <taxon>Diplogelasinospora</taxon>
    </lineage>
</organism>
<reference evidence="3" key="1">
    <citation type="journal article" date="2023" name="Mol. Phylogenet. Evol.">
        <title>Genome-scale phylogeny and comparative genomics of the fungal order Sordariales.</title>
        <authorList>
            <person name="Hensen N."/>
            <person name="Bonometti L."/>
            <person name="Westerberg I."/>
            <person name="Brannstrom I.O."/>
            <person name="Guillou S."/>
            <person name="Cros-Aarteil S."/>
            <person name="Calhoun S."/>
            <person name="Haridas S."/>
            <person name="Kuo A."/>
            <person name="Mondo S."/>
            <person name="Pangilinan J."/>
            <person name="Riley R."/>
            <person name="LaButti K."/>
            <person name="Andreopoulos B."/>
            <person name="Lipzen A."/>
            <person name="Chen C."/>
            <person name="Yan M."/>
            <person name="Daum C."/>
            <person name="Ng V."/>
            <person name="Clum A."/>
            <person name="Steindorff A."/>
            <person name="Ohm R.A."/>
            <person name="Martin F."/>
            <person name="Silar P."/>
            <person name="Natvig D.O."/>
            <person name="Lalanne C."/>
            <person name="Gautier V."/>
            <person name="Ament-Velasquez S.L."/>
            <person name="Kruys A."/>
            <person name="Hutchinson M.I."/>
            <person name="Powell A.J."/>
            <person name="Barry K."/>
            <person name="Miller A.N."/>
            <person name="Grigoriev I.V."/>
            <person name="Debuchy R."/>
            <person name="Gladieux P."/>
            <person name="Hiltunen Thoren M."/>
            <person name="Johannesson H."/>
        </authorList>
    </citation>
    <scope>NUCLEOTIDE SEQUENCE [LARGE SCALE GENOMIC DNA]</scope>
    <source>
        <strain evidence="3">CBS 340.73</strain>
    </source>
</reference>
<sequence>MGRRNDQRRWSPGWATSAGIVVWFTATTASALSLSNFQLITSSSVSISCILAYNTPIPGCSTTDFTQGNTCSSSCLSGLDKIQATLEAVCGSADVSPTSVLGQAISGNLVNLLCPSGDGGDGSTSTALQSRSSTQAVVIITTRSIGAFSPTPTPTQTTTNTEPRQQTSSTSVDTITTSTTSTTQQPQQTEDTFTFSSTSTLAQSTTLEVQTTATAQQTTGAQQSNNTPAPSQTTAEPSLGGGSPFDTVVINGGSRQLMAKLSGALCLGLALLLLR</sequence>
<evidence type="ECO:0000256" key="1">
    <source>
        <dbReference type="SAM" id="MobiDB-lite"/>
    </source>
</evidence>
<protein>
    <submittedName>
        <fullName evidence="2">Uncharacterized protein</fullName>
    </submittedName>
</protein>
<name>A0AAN6MYP4_9PEZI</name>
<keyword evidence="3" id="KW-1185">Reference proteome</keyword>
<dbReference type="EMBL" id="MU853951">
    <property type="protein sequence ID" value="KAK3934933.1"/>
    <property type="molecule type" value="Genomic_DNA"/>
</dbReference>
<evidence type="ECO:0000313" key="2">
    <source>
        <dbReference type="EMBL" id="KAK3934933.1"/>
    </source>
</evidence>
<feature type="compositionally biased region" description="Polar residues" evidence="1">
    <location>
        <begin position="224"/>
        <end position="236"/>
    </location>
</feature>
<accession>A0AAN6MYP4</accession>
<feature type="region of interest" description="Disordered" evidence="1">
    <location>
        <begin position="143"/>
        <end position="242"/>
    </location>
</feature>
<dbReference type="AlphaFoldDB" id="A0AAN6MYP4"/>
<evidence type="ECO:0000313" key="3">
    <source>
        <dbReference type="Proteomes" id="UP001303473"/>
    </source>
</evidence>
<gene>
    <name evidence="2" type="ORF">QBC46DRAFT_398670</name>
</gene>